<dbReference type="Proteomes" id="UP000198995">
    <property type="component" value="Unassembled WGS sequence"/>
</dbReference>
<protein>
    <submittedName>
        <fullName evidence="1">Uncharacterized protein</fullName>
    </submittedName>
</protein>
<organism evidence="1 2">
    <name type="scientific">Peptococcus niger</name>
    <dbReference type="NCBI Taxonomy" id="2741"/>
    <lineage>
        <taxon>Bacteria</taxon>
        <taxon>Bacillati</taxon>
        <taxon>Bacillota</taxon>
        <taxon>Clostridia</taxon>
        <taxon>Eubacteriales</taxon>
        <taxon>Peptococcaceae</taxon>
        <taxon>Peptococcus</taxon>
    </lineage>
</organism>
<dbReference type="InterPro" id="IPR038690">
    <property type="entry name" value="NusG_2_sf"/>
</dbReference>
<dbReference type="CDD" id="cd09911">
    <property type="entry name" value="Lin0431_like"/>
    <property type="match status" value="1"/>
</dbReference>
<dbReference type="EMBL" id="FNAF01000003">
    <property type="protein sequence ID" value="SDD38734.1"/>
    <property type="molecule type" value="Genomic_DNA"/>
</dbReference>
<dbReference type="OrthoDB" id="47603at2"/>
<dbReference type="STRING" id="2741.SAMN04489866_10315"/>
<dbReference type="Gene3D" id="2.60.320.10">
    <property type="entry name" value="N-utilization substance G protein NusG, insert domain"/>
    <property type="match status" value="1"/>
</dbReference>
<dbReference type="Pfam" id="PF07009">
    <property type="entry name" value="NusG_II"/>
    <property type="match status" value="1"/>
</dbReference>
<reference evidence="1 2" key="1">
    <citation type="submission" date="2016-10" db="EMBL/GenBank/DDBJ databases">
        <authorList>
            <person name="de Groot N.N."/>
        </authorList>
    </citation>
    <scope>NUCLEOTIDE SEQUENCE [LARGE SCALE GENOMIC DNA]</scope>
    <source>
        <strain evidence="1 2">DSM 20475</strain>
    </source>
</reference>
<proteinExistence type="predicted"/>
<evidence type="ECO:0000313" key="1">
    <source>
        <dbReference type="EMBL" id="SDD38734.1"/>
    </source>
</evidence>
<evidence type="ECO:0000313" key="2">
    <source>
        <dbReference type="Proteomes" id="UP000198995"/>
    </source>
</evidence>
<name>A0A1G6UBW1_PEPNI</name>
<accession>A0A1G6UBW1</accession>
<sequence length="141" mass="15304">MAPKNTKKWALVILVILALSGGAALWVSQQHSGGHIAKIYLNEKVIRTIDLDAVKKPYTFRVDCGDGAYNDIRVSHGAIRIVKANCPDQVCVHQGAIKDGVAPIVCLPHRLLIKIDGETVAKHDHDHSDTDGHSDLDAVTK</sequence>
<dbReference type="RefSeq" id="WP_159427963.1">
    <property type="nucleotide sequence ID" value="NZ_FNAF01000003.1"/>
</dbReference>
<dbReference type="AlphaFoldDB" id="A0A1G6UBW1"/>
<gene>
    <name evidence="1" type="ORF">SAMN04489866_10315</name>
</gene>
<keyword evidence="2" id="KW-1185">Reference proteome</keyword>